<protein>
    <submittedName>
        <fullName evidence="6">ABC transporter ATP-binding protein</fullName>
    </submittedName>
</protein>
<name>A0A7K1J2A7_9BIFI</name>
<dbReference type="AlphaFoldDB" id="A0A7K1J2A7"/>
<evidence type="ECO:0000256" key="1">
    <source>
        <dbReference type="ARBA" id="ARBA00005417"/>
    </source>
</evidence>
<dbReference type="PROSITE" id="PS00211">
    <property type="entry name" value="ABC_TRANSPORTER_1"/>
    <property type="match status" value="1"/>
</dbReference>
<dbReference type="InterPro" id="IPR003593">
    <property type="entry name" value="AAA+_ATPase"/>
</dbReference>
<sequence>MMCAHNGSSFCLQKVSYRYGHGTRVLNDVSAYISAGATALVGENGAGKTSLMRVMASLLAVDSGTVGVDGVPLSRKMIGEYRTHIGWMPQDIPVISGFTVRESVAYHAWLGKVPRQQSDKWVQQALAQVHLIELEDRKASSLSGGQLRRLGLAQALVRGADWLLLDEPTAGLDPRQKRSLALLLQELRAHVNYVISTHDFDYFEELFDQVVVLHEGRILWQGSTSDYLSIAGGATQTAAFDAFNAILDR</sequence>
<comment type="similarity">
    <text evidence="1">Belongs to the ABC transporter superfamily.</text>
</comment>
<dbReference type="EMBL" id="WNLP01000001">
    <property type="protein sequence ID" value="MUH58774.1"/>
    <property type="molecule type" value="Genomic_DNA"/>
</dbReference>
<dbReference type="PANTHER" id="PTHR43335">
    <property type="entry name" value="ABC TRANSPORTER, ATP-BINDING PROTEIN"/>
    <property type="match status" value="1"/>
</dbReference>
<organism evidence="6 7">
    <name type="scientific">Bifidobacterium canis</name>
    <dbReference type="NCBI Taxonomy" id="2610880"/>
    <lineage>
        <taxon>Bacteria</taxon>
        <taxon>Bacillati</taxon>
        <taxon>Actinomycetota</taxon>
        <taxon>Actinomycetes</taxon>
        <taxon>Bifidobacteriales</taxon>
        <taxon>Bifidobacteriaceae</taxon>
        <taxon>Bifidobacterium</taxon>
    </lineage>
</organism>
<keyword evidence="2" id="KW-0813">Transport</keyword>
<dbReference type="Gene3D" id="3.40.50.300">
    <property type="entry name" value="P-loop containing nucleotide triphosphate hydrolases"/>
    <property type="match status" value="1"/>
</dbReference>
<gene>
    <name evidence="6" type="ORF">GSD1FS_0062</name>
</gene>
<evidence type="ECO:0000259" key="5">
    <source>
        <dbReference type="PROSITE" id="PS50893"/>
    </source>
</evidence>
<dbReference type="GO" id="GO:0016887">
    <property type="term" value="F:ATP hydrolysis activity"/>
    <property type="evidence" value="ECO:0007669"/>
    <property type="project" value="InterPro"/>
</dbReference>
<evidence type="ECO:0000256" key="4">
    <source>
        <dbReference type="ARBA" id="ARBA00022840"/>
    </source>
</evidence>
<proteinExistence type="inferred from homology"/>
<keyword evidence="3" id="KW-0547">Nucleotide-binding</keyword>
<evidence type="ECO:0000313" key="7">
    <source>
        <dbReference type="Proteomes" id="UP000487882"/>
    </source>
</evidence>
<reference evidence="6 7" key="1">
    <citation type="submission" date="2019-09" db="EMBL/GenBank/DDBJ databases">
        <title>Bifidobacterium canis sp. nov., isolated from the digestive tract of German Shepherd dog puppy.</title>
        <authorList>
            <person name="Bunesova V."/>
        </authorList>
    </citation>
    <scope>NUCLEOTIDE SEQUENCE [LARGE SCALE GENOMIC DNA]</scope>
    <source>
        <strain evidence="6 7">GSD1FS</strain>
    </source>
</reference>
<dbReference type="PANTHER" id="PTHR43335:SF2">
    <property type="entry name" value="ABC TRANSPORTER, ATP-BINDING PROTEIN"/>
    <property type="match status" value="1"/>
</dbReference>
<comment type="caution">
    <text evidence="6">The sequence shown here is derived from an EMBL/GenBank/DDBJ whole genome shotgun (WGS) entry which is preliminary data.</text>
</comment>
<keyword evidence="4 6" id="KW-0067">ATP-binding</keyword>
<evidence type="ECO:0000256" key="3">
    <source>
        <dbReference type="ARBA" id="ARBA00022741"/>
    </source>
</evidence>
<dbReference type="InterPro" id="IPR003439">
    <property type="entry name" value="ABC_transporter-like_ATP-bd"/>
</dbReference>
<dbReference type="InterPro" id="IPR027417">
    <property type="entry name" value="P-loop_NTPase"/>
</dbReference>
<dbReference type="InterPro" id="IPR017871">
    <property type="entry name" value="ABC_transporter-like_CS"/>
</dbReference>
<dbReference type="PROSITE" id="PS50893">
    <property type="entry name" value="ABC_TRANSPORTER_2"/>
    <property type="match status" value="1"/>
</dbReference>
<dbReference type="SUPFAM" id="SSF52540">
    <property type="entry name" value="P-loop containing nucleoside triphosphate hydrolases"/>
    <property type="match status" value="1"/>
</dbReference>
<accession>A0A7K1J2A7</accession>
<dbReference type="SMART" id="SM00382">
    <property type="entry name" value="AAA"/>
    <property type="match status" value="1"/>
</dbReference>
<dbReference type="Proteomes" id="UP000487882">
    <property type="component" value="Unassembled WGS sequence"/>
</dbReference>
<dbReference type="GO" id="GO:0005524">
    <property type="term" value="F:ATP binding"/>
    <property type="evidence" value="ECO:0007669"/>
    <property type="project" value="UniProtKB-KW"/>
</dbReference>
<keyword evidence="7" id="KW-1185">Reference proteome</keyword>
<dbReference type="Pfam" id="PF00005">
    <property type="entry name" value="ABC_tran"/>
    <property type="match status" value="1"/>
</dbReference>
<evidence type="ECO:0000256" key="2">
    <source>
        <dbReference type="ARBA" id="ARBA00022448"/>
    </source>
</evidence>
<evidence type="ECO:0000313" key="6">
    <source>
        <dbReference type="EMBL" id="MUH58774.1"/>
    </source>
</evidence>
<feature type="domain" description="ABC transporter" evidence="5">
    <location>
        <begin position="10"/>
        <end position="240"/>
    </location>
</feature>